<dbReference type="GO" id="GO:0000209">
    <property type="term" value="P:protein polyubiquitination"/>
    <property type="evidence" value="ECO:0007669"/>
    <property type="project" value="InterPro"/>
</dbReference>
<evidence type="ECO:0000256" key="4">
    <source>
        <dbReference type="ARBA" id="ARBA00022679"/>
    </source>
</evidence>
<dbReference type="GO" id="GO:0006511">
    <property type="term" value="P:ubiquitin-dependent protein catabolic process"/>
    <property type="evidence" value="ECO:0007669"/>
    <property type="project" value="TreeGrafter"/>
</dbReference>
<dbReference type="PANTHER" id="PTHR45700">
    <property type="entry name" value="UBIQUITIN-PROTEIN LIGASE E3C"/>
    <property type="match status" value="1"/>
</dbReference>
<protein>
    <recommendedName>
        <fullName evidence="3">HECT-type E3 ubiquitin transferase</fullName>
        <ecNumber evidence="3">2.3.2.26</ecNumber>
    </recommendedName>
</protein>
<dbReference type="PROSITE" id="PS50096">
    <property type="entry name" value="IQ"/>
    <property type="match status" value="1"/>
</dbReference>
<dbReference type="EMBL" id="JAFBMS010000052">
    <property type="protein sequence ID" value="KAG9339562.1"/>
    <property type="molecule type" value="Genomic_DNA"/>
</dbReference>
<proteinExistence type="predicted"/>
<dbReference type="AlphaFoldDB" id="A0A8T2NPM7"/>
<gene>
    <name evidence="6" type="ORF">JZ751_023453</name>
</gene>
<organism evidence="6 7">
    <name type="scientific">Albula glossodonta</name>
    <name type="common">roundjaw bonefish</name>
    <dbReference type="NCBI Taxonomy" id="121402"/>
    <lineage>
        <taxon>Eukaryota</taxon>
        <taxon>Metazoa</taxon>
        <taxon>Chordata</taxon>
        <taxon>Craniata</taxon>
        <taxon>Vertebrata</taxon>
        <taxon>Euteleostomi</taxon>
        <taxon>Actinopterygii</taxon>
        <taxon>Neopterygii</taxon>
        <taxon>Teleostei</taxon>
        <taxon>Albuliformes</taxon>
        <taxon>Albulidae</taxon>
        <taxon>Albula</taxon>
    </lineage>
</organism>
<evidence type="ECO:0000313" key="7">
    <source>
        <dbReference type="Proteomes" id="UP000824540"/>
    </source>
</evidence>
<evidence type="ECO:0000313" key="6">
    <source>
        <dbReference type="EMBL" id="KAG9339562.1"/>
    </source>
</evidence>
<dbReference type="Proteomes" id="UP000824540">
    <property type="component" value="Unassembled WGS sequence"/>
</dbReference>
<keyword evidence="7" id="KW-1185">Reference proteome</keyword>
<feature type="region of interest" description="Disordered" evidence="5">
    <location>
        <begin position="1"/>
        <end position="30"/>
    </location>
</feature>
<dbReference type="GO" id="GO:0061630">
    <property type="term" value="F:ubiquitin protein ligase activity"/>
    <property type="evidence" value="ECO:0007669"/>
    <property type="project" value="UniProtKB-EC"/>
</dbReference>
<feature type="compositionally biased region" description="Polar residues" evidence="5">
    <location>
        <begin position="1"/>
        <end position="11"/>
    </location>
</feature>
<comment type="catalytic activity">
    <reaction evidence="1">
        <text>S-ubiquitinyl-[E2 ubiquitin-conjugating enzyme]-L-cysteine + [acceptor protein]-L-lysine = [E2 ubiquitin-conjugating enzyme]-L-cysteine + N(6)-ubiquitinyl-[acceptor protein]-L-lysine.</text>
        <dbReference type="EC" id="2.3.2.26"/>
    </reaction>
</comment>
<dbReference type="InterPro" id="IPR000048">
    <property type="entry name" value="IQ_motif_EF-hand-BS"/>
</dbReference>
<dbReference type="EC" id="2.3.2.26" evidence="3"/>
<accession>A0A8T2NPM7</accession>
<comment type="caution">
    <text evidence="6">The sequence shown here is derived from an EMBL/GenBank/DDBJ whole genome shotgun (WGS) entry which is preliminary data.</text>
</comment>
<dbReference type="InterPro" id="IPR044611">
    <property type="entry name" value="E3A/B/C-like"/>
</dbReference>
<evidence type="ECO:0000256" key="3">
    <source>
        <dbReference type="ARBA" id="ARBA00012485"/>
    </source>
</evidence>
<dbReference type="SMART" id="SM00015">
    <property type="entry name" value="IQ"/>
    <property type="match status" value="1"/>
</dbReference>
<evidence type="ECO:0000256" key="1">
    <source>
        <dbReference type="ARBA" id="ARBA00000885"/>
    </source>
</evidence>
<dbReference type="PANTHER" id="PTHR45700:SF3">
    <property type="entry name" value="UBIQUITIN-PROTEIN LIGASE E3B"/>
    <property type="match status" value="1"/>
</dbReference>
<keyword evidence="4" id="KW-0808">Transferase</keyword>
<evidence type="ECO:0000256" key="5">
    <source>
        <dbReference type="SAM" id="MobiDB-lite"/>
    </source>
</evidence>
<dbReference type="OrthoDB" id="8068875at2759"/>
<reference evidence="6" key="1">
    <citation type="thesis" date="2021" institute="BYU ScholarsArchive" country="Provo, UT, USA">
        <title>Applications of and Algorithms for Genome Assembly and Genomic Analyses with an Emphasis on Marine Teleosts.</title>
        <authorList>
            <person name="Pickett B.D."/>
        </authorList>
    </citation>
    <scope>NUCLEOTIDE SEQUENCE</scope>
    <source>
        <strain evidence="6">HI-2016</strain>
    </source>
</reference>
<feature type="compositionally biased region" description="Basic and acidic residues" evidence="5">
    <location>
        <begin position="12"/>
        <end position="30"/>
    </location>
</feature>
<comment type="pathway">
    <text evidence="2">Protein modification; protein ubiquitination.</text>
</comment>
<evidence type="ECO:0000256" key="2">
    <source>
        <dbReference type="ARBA" id="ARBA00004906"/>
    </source>
</evidence>
<name>A0A8T2NPM7_9TELE</name>
<sequence>MFSTTQTSKSQFLDKARQAREERKGHKEREKAATQIQALIRRFLCRCRLQRQIRKDVDDFFQACDAGTAKKNALSIFKIARKLLFIFSTEDKLRFEKLCRFILASMEVENEPKVWYVSLALSKDLTIPWIKQIKDILWVSCEFLKKLKPDILQDNKLVTLYLTMLMTFTDTSKWKILRGKENLRPALNRICENIMGHLNQKGFYTILQILLTNGLARSRPSLSKGTLTAIFTLSLRPVVAAHFSDNLLRSFLIHIMSVPAVIYHLNTLTPECMATIQTHDLLRKFILFLSREEQCADICICLEGSHTLCLLGNLIHLGYLTEKVLEEEANHFVKDLTDMLSYCQRYVSQKKSNLTHWHPVLGWFSQTVDYGLNESMPLVTKQLQYLWGVPVIRTLFSDVLSKKLESQEPLPPPPQPTTSQNNLPVKNLFKRAFQKSASVRNILKPVGGKRVDSAEVQKVCSICVLYQTALTTLTQIKLQILTGLTYLDDLLPKLWAFICELGPQGGLKLFLECLNNDTDESKQLLAMLMLFCDCSRHLIT</sequence>